<feature type="signal peptide" evidence="20">
    <location>
        <begin position="1"/>
        <end position="17"/>
    </location>
</feature>
<feature type="site" description="Crucial to convey clamshell closure to channel opening" evidence="17">
    <location>
        <position position="651"/>
    </location>
</feature>
<evidence type="ECO:0000256" key="10">
    <source>
        <dbReference type="ARBA" id="ARBA00023170"/>
    </source>
</evidence>
<feature type="binding site" evidence="16">
    <location>
        <position position="501"/>
    </location>
    <ligand>
        <name>L-glutamate</name>
        <dbReference type="ChEBI" id="CHEBI:29985"/>
    </ligand>
</feature>
<evidence type="ECO:0000256" key="5">
    <source>
        <dbReference type="ARBA" id="ARBA00022729"/>
    </source>
</evidence>
<feature type="binding site" evidence="16">
    <location>
        <position position="506"/>
    </location>
    <ligand>
        <name>L-glutamate</name>
        <dbReference type="ChEBI" id="CHEBI:29985"/>
    </ligand>
</feature>
<feature type="binding site" evidence="16">
    <location>
        <position position="673"/>
    </location>
    <ligand>
        <name>L-glutamate</name>
        <dbReference type="ChEBI" id="CHEBI:29985"/>
    </ligand>
</feature>
<evidence type="ECO:0000256" key="14">
    <source>
        <dbReference type="ARBA" id="ARBA00023303"/>
    </source>
</evidence>
<dbReference type="InterPro" id="IPR001828">
    <property type="entry name" value="ANF_lig-bd_rcpt"/>
</dbReference>
<keyword evidence="9 19" id="KW-0472">Membrane</keyword>
<evidence type="ECO:0000256" key="7">
    <source>
        <dbReference type="ARBA" id="ARBA00023018"/>
    </source>
</evidence>
<keyword evidence="7" id="KW-0770">Synapse</keyword>
<feature type="transmembrane region" description="Helical" evidence="19">
    <location>
        <begin position="622"/>
        <end position="644"/>
    </location>
</feature>
<dbReference type="InterPro" id="IPR001508">
    <property type="entry name" value="Iono_Glu_rcpt_met"/>
</dbReference>
<keyword evidence="4 19" id="KW-0812">Transmembrane</keyword>
<proteinExistence type="inferred from homology"/>
<dbReference type="InterPro" id="IPR015683">
    <property type="entry name" value="Ionotropic_Glu_rcpt"/>
</dbReference>
<evidence type="ECO:0000256" key="12">
    <source>
        <dbReference type="ARBA" id="ARBA00023257"/>
    </source>
</evidence>
<dbReference type="Gene3D" id="3.40.50.2300">
    <property type="match status" value="2"/>
</dbReference>
<dbReference type="AlphaFoldDB" id="A0AAV6VG92"/>
<keyword evidence="14" id="KW-0407">Ion channel</keyword>
<evidence type="ECO:0000256" key="16">
    <source>
        <dbReference type="PIRSR" id="PIRSR601508-1"/>
    </source>
</evidence>
<dbReference type="InterPro" id="IPR019594">
    <property type="entry name" value="Glu/Gly-bd"/>
</dbReference>
<feature type="disulfide bond" evidence="18">
    <location>
        <begin position="78"/>
        <end position="331"/>
    </location>
</feature>
<reference evidence="23 24" key="1">
    <citation type="journal article" date="2022" name="Nat. Ecol. Evol.">
        <title>A masculinizing supergene underlies an exaggerated male reproductive morph in a spider.</title>
        <authorList>
            <person name="Hendrickx F."/>
            <person name="De Corte Z."/>
            <person name="Sonet G."/>
            <person name="Van Belleghem S.M."/>
            <person name="Kostlbacher S."/>
            <person name="Vangestel C."/>
        </authorList>
    </citation>
    <scope>NUCLEOTIDE SEQUENCE [LARGE SCALE GENOMIC DNA]</scope>
    <source>
        <strain evidence="23">W744_W776</strain>
    </source>
</reference>
<keyword evidence="6 19" id="KW-1133">Transmembrane helix</keyword>
<feature type="disulfide bond" evidence="18">
    <location>
        <begin position="732"/>
        <end position="791"/>
    </location>
</feature>
<comment type="subcellular location">
    <subcellularLocation>
        <location evidence="15">Postsynaptic cell membrane</location>
        <topology evidence="15">Multi-pass membrane protein</topology>
    </subcellularLocation>
</comment>
<dbReference type="GO" id="GO:0015276">
    <property type="term" value="F:ligand-gated monoatomic ion channel activity"/>
    <property type="evidence" value="ECO:0007669"/>
    <property type="project" value="InterPro"/>
</dbReference>
<keyword evidence="3" id="KW-1003">Cell membrane</keyword>
<evidence type="ECO:0000259" key="21">
    <source>
        <dbReference type="SMART" id="SM00079"/>
    </source>
</evidence>
<dbReference type="Gene3D" id="1.10.287.70">
    <property type="match status" value="1"/>
</dbReference>
<feature type="domain" description="Ionotropic glutamate receptor L-glutamate and glycine-binding" evidence="22">
    <location>
        <begin position="424"/>
        <end position="490"/>
    </location>
</feature>
<evidence type="ECO:0000256" key="1">
    <source>
        <dbReference type="ARBA" id="ARBA00008685"/>
    </source>
</evidence>
<evidence type="ECO:0000256" key="13">
    <source>
        <dbReference type="ARBA" id="ARBA00023286"/>
    </source>
</evidence>
<keyword evidence="13" id="KW-1071">Ligand-gated ion channel</keyword>
<dbReference type="InterPro" id="IPR001320">
    <property type="entry name" value="Iontro_rcpt_C"/>
</dbReference>
<evidence type="ECO:0000256" key="17">
    <source>
        <dbReference type="PIRSR" id="PIRSR601508-2"/>
    </source>
</evidence>
<dbReference type="SMART" id="SM00918">
    <property type="entry name" value="Lig_chan-Glu_bd"/>
    <property type="match status" value="1"/>
</dbReference>
<gene>
    <name evidence="23" type="ORF">JTE90_003129</name>
</gene>
<evidence type="ECO:0000256" key="15">
    <source>
        <dbReference type="ARBA" id="ARBA00034104"/>
    </source>
</evidence>
<keyword evidence="24" id="KW-1185">Reference proteome</keyword>
<dbReference type="PANTHER" id="PTHR18966">
    <property type="entry name" value="IONOTROPIC GLUTAMATE RECEPTOR"/>
    <property type="match status" value="1"/>
</dbReference>
<dbReference type="Pfam" id="PF00060">
    <property type="entry name" value="Lig_chan"/>
    <property type="match status" value="1"/>
</dbReference>
<protein>
    <recommendedName>
        <fullName evidence="25">Glutamate receptor ionotropic, kainate 2</fullName>
    </recommendedName>
</protein>
<keyword evidence="10" id="KW-0675">Receptor</keyword>
<evidence type="ECO:0000256" key="11">
    <source>
        <dbReference type="ARBA" id="ARBA00023180"/>
    </source>
</evidence>
<dbReference type="GO" id="GO:0038023">
    <property type="term" value="F:signaling receptor activity"/>
    <property type="evidence" value="ECO:0007669"/>
    <property type="project" value="InterPro"/>
</dbReference>
<name>A0AAV6VG92_9ARAC</name>
<dbReference type="SUPFAM" id="SSF53822">
    <property type="entry name" value="Periplasmic binding protein-like I"/>
    <property type="match status" value="1"/>
</dbReference>
<accession>A0AAV6VG92</accession>
<dbReference type="SUPFAM" id="SSF53850">
    <property type="entry name" value="Periplasmic binding protein-like II"/>
    <property type="match status" value="1"/>
</dbReference>
<dbReference type="PRINTS" id="PR00177">
    <property type="entry name" value="NMDARECEPTOR"/>
</dbReference>
<dbReference type="EMBL" id="JAFNEN010000101">
    <property type="protein sequence ID" value="KAG8194658.1"/>
    <property type="molecule type" value="Genomic_DNA"/>
</dbReference>
<dbReference type="InterPro" id="IPR028082">
    <property type="entry name" value="Peripla_BP_I"/>
</dbReference>
<feature type="chain" id="PRO_5043775834" description="Glutamate receptor ionotropic, kainate 2" evidence="20">
    <location>
        <begin position="18"/>
        <end position="900"/>
    </location>
</feature>
<dbReference type="FunFam" id="3.40.190.10:FF:000060">
    <property type="entry name" value="Glutamate receptor ionotropic, kainate 1"/>
    <property type="match status" value="1"/>
</dbReference>
<dbReference type="Gene3D" id="3.40.190.10">
    <property type="entry name" value="Periplasmic binding protein-like II"/>
    <property type="match status" value="2"/>
</dbReference>
<evidence type="ECO:0000256" key="8">
    <source>
        <dbReference type="ARBA" id="ARBA00023065"/>
    </source>
</evidence>
<keyword evidence="5 20" id="KW-0732">Signal</keyword>
<keyword evidence="11" id="KW-0325">Glycoprotein</keyword>
<evidence type="ECO:0000256" key="18">
    <source>
        <dbReference type="PIRSR" id="PIRSR601508-3"/>
    </source>
</evidence>
<feature type="transmembrane region" description="Helical" evidence="19">
    <location>
        <begin position="546"/>
        <end position="564"/>
    </location>
</feature>
<feature type="transmembrane region" description="Helical" evidence="19">
    <location>
        <begin position="810"/>
        <end position="831"/>
    </location>
</feature>
<keyword evidence="8" id="KW-0406">Ion transport</keyword>
<evidence type="ECO:0000256" key="20">
    <source>
        <dbReference type="SAM" id="SignalP"/>
    </source>
</evidence>
<dbReference type="Pfam" id="PF10613">
    <property type="entry name" value="Lig_chan-Glu_bd"/>
    <property type="match status" value="1"/>
</dbReference>
<feature type="binding site" evidence="16">
    <location>
        <position position="720"/>
    </location>
    <ligand>
        <name>L-glutamate</name>
        <dbReference type="ChEBI" id="CHEBI:29985"/>
    </ligand>
</feature>
<keyword evidence="2" id="KW-0813">Transport</keyword>
<sequence>MLACFGLLLCLLCRAGSLPSVIRLGGLFDGYEIDQEIVFQIAVDWVNEDHSILPNSSLVAHIETHEPDNFFEVSKKVCKLLRQGVAGVFGPQSPTGATHVQSISDVLEVPHVETRWEYRVQRDDLSINVHPRAATLNQAYIDVVRRWKWKSFILIYEENEGIIRLHDFLKEVSTYNWEIAVHQFDPELPFRNLFRQIRASFSKWPDRDICIILDVSRKHIYDVLKQAQQVEMMTVRNKYIITSLDLHTVNLEDFQYSRANITGFRIINSETKEYHKLLKETNYRLYKLKGEQVTSLTTAAAMQYDAVVLFAKALQDLDNAKYVKEFPVLSCKHMTKRTDGTSLINYMKSNKIRGLTGLVHFDGQGFRSSFILDVMQLSKEGLLKIGSVLPGRDMNITEIIPVEEATGFLFEHRKYVITTILNKPFTMLKNSPKQLSGNNRYEGFTIDFIEELSRELKFSYEVRVVGDNKYGVEVDKKNGVWNGMIGEVLTGVADMAVADLTITSTRERVMDFTLPFMNTGISILFKKPTEKVKSLFSFLSPFSMEVWVITMAAFLGVSFVLFLVGRLSPYEWDNPNPCRQDDGIEENCFTLLNSMWFAISALMQQGCEVAPRSSSTRTAAGIWYFFTLIMISSYTANLAAFLTIEKVVYPIENAKDLAKQTKIKYGCLGSGSTRTFFEGSKIPTYEMMWNYMKNHPEVFVDSNEKGKEMVIAGNYAYLMESASIQFMTERECNLTQIGGLLDHKGYGIATKKGNGSLSSWLSGGILHLQEMGVLHTLKERWWKQKRGGGKCVEAPSGTVRELGLGNVGGVFVVLLVGVLLACAVATLEFLWKFRKYSGSEEDIGKLMAKDIKFALFCSSPVKELPKIKKKKLDSSQSTMVDVKDTKFSYSDFSGKENNKS</sequence>
<keyword evidence="12" id="KW-0628">Postsynaptic cell membrane</keyword>
<evidence type="ECO:0000256" key="19">
    <source>
        <dbReference type="SAM" id="Phobius"/>
    </source>
</evidence>
<dbReference type="Pfam" id="PF01094">
    <property type="entry name" value="ANF_receptor"/>
    <property type="match status" value="1"/>
</dbReference>
<evidence type="ECO:0000313" key="23">
    <source>
        <dbReference type="EMBL" id="KAG8194658.1"/>
    </source>
</evidence>
<feature type="domain" description="Ionotropic glutamate receptor C-terminal" evidence="21">
    <location>
        <begin position="414"/>
        <end position="784"/>
    </location>
</feature>
<evidence type="ECO:0000313" key="24">
    <source>
        <dbReference type="Proteomes" id="UP000827092"/>
    </source>
</evidence>
<evidence type="ECO:0000256" key="3">
    <source>
        <dbReference type="ARBA" id="ARBA00022475"/>
    </source>
</evidence>
<evidence type="ECO:0000256" key="2">
    <source>
        <dbReference type="ARBA" id="ARBA00022448"/>
    </source>
</evidence>
<evidence type="ECO:0000256" key="6">
    <source>
        <dbReference type="ARBA" id="ARBA00022989"/>
    </source>
</evidence>
<comment type="similarity">
    <text evidence="1">Belongs to the glutamate-gated ion channel (TC 1.A.10.1) family.</text>
</comment>
<organism evidence="23 24">
    <name type="scientific">Oedothorax gibbosus</name>
    <dbReference type="NCBI Taxonomy" id="931172"/>
    <lineage>
        <taxon>Eukaryota</taxon>
        <taxon>Metazoa</taxon>
        <taxon>Ecdysozoa</taxon>
        <taxon>Arthropoda</taxon>
        <taxon>Chelicerata</taxon>
        <taxon>Arachnida</taxon>
        <taxon>Araneae</taxon>
        <taxon>Araneomorphae</taxon>
        <taxon>Entelegynae</taxon>
        <taxon>Araneoidea</taxon>
        <taxon>Linyphiidae</taxon>
        <taxon>Erigoninae</taxon>
        <taxon>Oedothorax</taxon>
    </lineage>
</organism>
<dbReference type="SMART" id="SM00079">
    <property type="entry name" value="PBPe"/>
    <property type="match status" value="1"/>
</dbReference>
<dbReference type="FunFam" id="1.10.287.70:FF:000010">
    <property type="entry name" value="Putative glutamate receptor ionotropic kainate 1"/>
    <property type="match status" value="1"/>
</dbReference>
<dbReference type="GO" id="GO:0045211">
    <property type="term" value="C:postsynaptic membrane"/>
    <property type="evidence" value="ECO:0007669"/>
    <property type="project" value="UniProtKB-SubCell"/>
</dbReference>
<evidence type="ECO:0000256" key="4">
    <source>
        <dbReference type="ARBA" id="ARBA00022692"/>
    </source>
</evidence>
<evidence type="ECO:0000256" key="9">
    <source>
        <dbReference type="ARBA" id="ARBA00023136"/>
    </source>
</evidence>
<dbReference type="Proteomes" id="UP000827092">
    <property type="component" value="Unassembled WGS sequence"/>
</dbReference>
<dbReference type="CDD" id="cd06382">
    <property type="entry name" value="PBP1_iGluR_Kainate"/>
    <property type="match status" value="1"/>
</dbReference>
<dbReference type="FunFam" id="3.40.190.10:FF:000178">
    <property type="entry name" value="Glutamate receptor subunit"/>
    <property type="match status" value="1"/>
</dbReference>
<comment type="caution">
    <text evidence="23">The sequence shown here is derived from an EMBL/GenBank/DDBJ whole genome shotgun (WGS) entry which is preliminary data.</text>
</comment>
<feature type="binding site" evidence="16">
    <location>
        <position position="672"/>
    </location>
    <ligand>
        <name>L-glutamate</name>
        <dbReference type="ChEBI" id="CHEBI:29985"/>
    </ligand>
</feature>
<evidence type="ECO:0000259" key="22">
    <source>
        <dbReference type="SMART" id="SM00918"/>
    </source>
</evidence>
<evidence type="ECO:0008006" key="25">
    <source>
        <dbReference type="Google" id="ProtNLM"/>
    </source>
</evidence>
<keyword evidence="18" id="KW-1015">Disulfide bond</keyword>